<evidence type="ECO:0000313" key="5">
    <source>
        <dbReference type="EMBL" id="CAL6060557.1"/>
    </source>
</evidence>
<feature type="domain" description="CCAAT-binding factor" evidence="3">
    <location>
        <begin position="400"/>
        <end position="550"/>
    </location>
</feature>
<feature type="region of interest" description="Disordered" evidence="2">
    <location>
        <begin position="762"/>
        <end position="788"/>
    </location>
</feature>
<dbReference type="PANTHER" id="PTHR12048:SF0">
    <property type="entry name" value="CCAAT_ENHANCER-BINDING PROTEIN ZETA"/>
    <property type="match status" value="1"/>
</dbReference>
<dbReference type="InterPro" id="IPR011989">
    <property type="entry name" value="ARM-like"/>
</dbReference>
<dbReference type="PANTHER" id="PTHR12048">
    <property type="entry name" value="CCAAT-BINDING FACTOR-RELATED"/>
    <property type="match status" value="1"/>
</dbReference>
<dbReference type="EMBL" id="CATOUU010000751">
    <property type="protein sequence ID" value="CAI9945835.1"/>
    <property type="molecule type" value="Genomic_DNA"/>
</dbReference>
<accession>A0AA86U7E7</accession>
<reference evidence="5 6" key="2">
    <citation type="submission" date="2024-07" db="EMBL/GenBank/DDBJ databases">
        <authorList>
            <person name="Akdeniz Z."/>
        </authorList>
    </citation>
    <scope>NUCLEOTIDE SEQUENCE [LARGE SCALE GENOMIC DNA]</scope>
</reference>
<sequence length="788" mass="91949">MKHLDLVPLTLHETSCWYGHQYSTDLTICQQSRQEIVEYMQNLQNRAAHIHSKALKSNQEGRVKLNYQEKIVKSGTRSDKMALYVLRLKESPFVYVDDLAALYEEFSKSKRAVTDYMGSIMDAADTLTPKDRLLITLDTRLNSLPAGQIYKSEDTLAMMYFENKLIEFLNKCFQFVVLECAQDQLPQLRTLAVEFMGAFSKYLSFYKPAVKFLIQKLGDVEDKTAKQALDELMKLESTFSQTQAVIEVIQFLRDNQEKLNDKEPKVKQSAMRCLHQGIIFVNKQIGKFNNKKLNTDVADLMFLILKKQLRLEDGINIKKYQVSEFGLVKQVLQVLSKLFSFMDFTSIQFLENHVKDLIKITAVAQFNICVLIAQLLVKLIQAVYQEKSQVIDQKLVHQICQHLLQLMYDLSQRFDLLTVNNRSKFTLFLRLILQLNKTLTDGIMLNKQLFASLWKRLIQQTLMATNPECVCNTLLVLQLGAQLNLKERLRLQQIQQSFVNTVPFNSPFKSLGHDFNFTQENPVQTKAVDDQAYEMLLLKNSYHPSIQLFADNFLKKKHVEFVDVEKQMQQLIKEKKIKQQKETDAKVEVEQPFGFYYSSSMMMGDVRYLTDKGKHMYNQIHLEKLHELFVENKDSQTKVREEFNNDIDDIIMKDLLKKGIVKKDAKFNEMSKLLKDDPEYQKMIAETEANREKLTDEQIRAMDGVELLQEQGEEYGEEFGEEDEEEFEVEERKPEKEVKQRLPTMMSADEYFKMRDAKLKKMEEEAKGKDEDNSGNPLFKAMMKRAKQ</sequence>
<dbReference type="Proteomes" id="UP001642409">
    <property type="component" value="Unassembled WGS sequence"/>
</dbReference>
<evidence type="ECO:0000256" key="2">
    <source>
        <dbReference type="SAM" id="MobiDB-lite"/>
    </source>
</evidence>
<organism evidence="4">
    <name type="scientific">Hexamita inflata</name>
    <dbReference type="NCBI Taxonomy" id="28002"/>
    <lineage>
        <taxon>Eukaryota</taxon>
        <taxon>Metamonada</taxon>
        <taxon>Diplomonadida</taxon>
        <taxon>Hexamitidae</taxon>
        <taxon>Hexamitinae</taxon>
        <taxon>Hexamita</taxon>
    </lineage>
</organism>
<dbReference type="EMBL" id="CAXDID020000230">
    <property type="protein sequence ID" value="CAL6060557.1"/>
    <property type="molecule type" value="Genomic_DNA"/>
</dbReference>
<feature type="compositionally biased region" description="Basic and acidic residues" evidence="2">
    <location>
        <begin position="762"/>
        <end position="772"/>
    </location>
</feature>
<keyword evidence="6" id="KW-1185">Reference proteome</keyword>
<dbReference type="AlphaFoldDB" id="A0AA86U7E7"/>
<reference evidence="4" key="1">
    <citation type="submission" date="2023-06" db="EMBL/GenBank/DDBJ databases">
        <authorList>
            <person name="Kurt Z."/>
        </authorList>
    </citation>
    <scope>NUCLEOTIDE SEQUENCE</scope>
</reference>
<evidence type="ECO:0000313" key="6">
    <source>
        <dbReference type="Proteomes" id="UP001642409"/>
    </source>
</evidence>
<dbReference type="Pfam" id="PF03914">
    <property type="entry name" value="CBF"/>
    <property type="match status" value="1"/>
</dbReference>
<comment type="similarity">
    <text evidence="1">Belongs to the CBF/MAK21 family.</text>
</comment>
<dbReference type="InterPro" id="IPR005612">
    <property type="entry name" value="CCAAT-binding_factor"/>
</dbReference>
<dbReference type="InterPro" id="IPR016024">
    <property type="entry name" value="ARM-type_fold"/>
</dbReference>
<proteinExistence type="inferred from homology"/>
<dbReference type="GO" id="GO:0005634">
    <property type="term" value="C:nucleus"/>
    <property type="evidence" value="ECO:0007669"/>
    <property type="project" value="UniProtKB-ARBA"/>
</dbReference>
<comment type="caution">
    <text evidence="4">The sequence shown here is derived from an EMBL/GenBank/DDBJ whole genome shotgun (WGS) entry which is preliminary data.</text>
</comment>
<feature type="compositionally biased region" description="Acidic residues" evidence="2">
    <location>
        <begin position="716"/>
        <end position="729"/>
    </location>
</feature>
<evidence type="ECO:0000256" key="1">
    <source>
        <dbReference type="ARBA" id="ARBA00007797"/>
    </source>
</evidence>
<protein>
    <submittedName>
        <fullName evidence="4">CCAAT-box-binding transcription factor</fullName>
    </submittedName>
    <submittedName>
        <fullName evidence="5">CCAAT-box-binding_transcription factor</fullName>
    </submittedName>
</protein>
<dbReference type="InterPro" id="IPR040155">
    <property type="entry name" value="CEBPZ/Mak21-like"/>
</dbReference>
<evidence type="ECO:0000259" key="3">
    <source>
        <dbReference type="Pfam" id="PF03914"/>
    </source>
</evidence>
<feature type="compositionally biased region" description="Basic and acidic residues" evidence="2">
    <location>
        <begin position="730"/>
        <end position="740"/>
    </location>
</feature>
<name>A0AA86U7E7_9EUKA</name>
<evidence type="ECO:0000313" key="4">
    <source>
        <dbReference type="EMBL" id="CAI9945835.1"/>
    </source>
</evidence>
<dbReference type="SUPFAM" id="SSF48371">
    <property type="entry name" value="ARM repeat"/>
    <property type="match status" value="1"/>
</dbReference>
<dbReference type="Gene3D" id="1.25.10.10">
    <property type="entry name" value="Leucine-rich Repeat Variant"/>
    <property type="match status" value="1"/>
</dbReference>
<gene>
    <name evidence="4" type="ORF">HINF_LOCUS33480</name>
    <name evidence="5" type="ORF">HINF_LOCUS49285</name>
</gene>
<feature type="region of interest" description="Disordered" evidence="2">
    <location>
        <begin position="716"/>
        <end position="744"/>
    </location>
</feature>